<reference evidence="2" key="1">
    <citation type="journal article" date="2020" name="Stud. Mycol.">
        <title>101 Dothideomycetes genomes: a test case for predicting lifestyles and emergence of pathogens.</title>
        <authorList>
            <person name="Haridas S."/>
            <person name="Albert R."/>
            <person name="Binder M."/>
            <person name="Bloem J."/>
            <person name="Labutti K."/>
            <person name="Salamov A."/>
            <person name="Andreopoulos B."/>
            <person name="Baker S."/>
            <person name="Barry K."/>
            <person name="Bills G."/>
            <person name="Bluhm B."/>
            <person name="Cannon C."/>
            <person name="Castanera R."/>
            <person name="Culley D."/>
            <person name="Daum C."/>
            <person name="Ezra D."/>
            <person name="Gonzalez J."/>
            <person name="Henrissat B."/>
            <person name="Kuo A."/>
            <person name="Liang C."/>
            <person name="Lipzen A."/>
            <person name="Lutzoni F."/>
            <person name="Magnuson J."/>
            <person name="Mondo S."/>
            <person name="Nolan M."/>
            <person name="Ohm R."/>
            <person name="Pangilinan J."/>
            <person name="Park H.-J."/>
            <person name="Ramirez L."/>
            <person name="Alfaro M."/>
            <person name="Sun H."/>
            <person name="Tritt A."/>
            <person name="Yoshinaga Y."/>
            <person name="Zwiers L.-H."/>
            <person name="Turgeon B."/>
            <person name="Goodwin S."/>
            <person name="Spatafora J."/>
            <person name="Crous P."/>
            <person name="Grigoriev I."/>
        </authorList>
    </citation>
    <scope>NUCLEOTIDE SEQUENCE</scope>
    <source>
        <strain evidence="2">CBS 110217</strain>
    </source>
</reference>
<keyword evidence="3" id="KW-1185">Reference proteome</keyword>
<organism evidence="2 3">
    <name type="scientific">Setomelanomma holmii</name>
    <dbReference type="NCBI Taxonomy" id="210430"/>
    <lineage>
        <taxon>Eukaryota</taxon>
        <taxon>Fungi</taxon>
        <taxon>Dikarya</taxon>
        <taxon>Ascomycota</taxon>
        <taxon>Pezizomycotina</taxon>
        <taxon>Dothideomycetes</taxon>
        <taxon>Pleosporomycetidae</taxon>
        <taxon>Pleosporales</taxon>
        <taxon>Pleosporineae</taxon>
        <taxon>Phaeosphaeriaceae</taxon>
        <taxon>Setomelanomma</taxon>
    </lineage>
</organism>
<name>A0A9P4LHH7_9PLEO</name>
<comment type="caution">
    <text evidence="2">The sequence shown here is derived from an EMBL/GenBank/DDBJ whole genome shotgun (WGS) entry which is preliminary data.</text>
</comment>
<feature type="transmembrane region" description="Helical" evidence="1">
    <location>
        <begin position="107"/>
        <end position="126"/>
    </location>
</feature>
<accession>A0A9P4LHH7</accession>
<keyword evidence="1" id="KW-1133">Transmembrane helix</keyword>
<dbReference type="Proteomes" id="UP000799777">
    <property type="component" value="Unassembled WGS sequence"/>
</dbReference>
<feature type="transmembrane region" description="Helical" evidence="1">
    <location>
        <begin position="43"/>
        <end position="62"/>
    </location>
</feature>
<gene>
    <name evidence="2" type="ORF">EK21DRAFT_76935</name>
</gene>
<keyword evidence="1" id="KW-0812">Transmembrane</keyword>
<evidence type="ECO:0000313" key="2">
    <source>
        <dbReference type="EMBL" id="KAF2025215.1"/>
    </source>
</evidence>
<proteinExistence type="predicted"/>
<feature type="transmembrane region" description="Helical" evidence="1">
    <location>
        <begin position="77"/>
        <end position="95"/>
    </location>
</feature>
<feature type="transmembrane region" description="Helical" evidence="1">
    <location>
        <begin position="15"/>
        <end position="36"/>
    </location>
</feature>
<sequence length="130" mass="14620">MPPKRNRARPHNRPLTPATLAGLASLILPSFTLVRLYTTTHSLLPLAWTCLASSITFLFYGYDKMPARNLEWRVSEATLHVLALVGGWPGALVGMHYFQHKTRKRGFLVVFWGITLGWEGVCWGWLKGGT</sequence>
<dbReference type="AlphaFoldDB" id="A0A9P4LHH7"/>
<keyword evidence="1" id="KW-0472">Membrane</keyword>
<dbReference type="EMBL" id="ML978271">
    <property type="protein sequence ID" value="KAF2025215.1"/>
    <property type="molecule type" value="Genomic_DNA"/>
</dbReference>
<dbReference type="InterPro" id="IPR010718">
    <property type="entry name" value="DUF1294"/>
</dbReference>
<dbReference type="Pfam" id="PF06961">
    <property type="entry name" value="DUF1294"/>
    <property type="match status" value="1"/>
</dbReference>
<dbReference type="OrthoDB" id="10259680at2759"/>
<protein>
    <submittedName>
        <fullName evidence="2">DUF1294-domain-containing protein</fullName>
    </submittedName>
</protein>
<evidence type="ECO:0000256" key="1">
    <source>
        <dbReference type="SAM" id="Phobius"/>
    </source>
</evidence>
<evidence type="ECO:0000313" key="3">
    <source>
        <dbReference type="Proteomes" id="UP000799777"/>
    </source>
</evidence>